<evidence type="ECO:0000256" key="4">
    <source>
        <dbReference type="ARBA" id="ARBA00022741"/>
    </source>
</evidence>
<dbReference type="KEGG" id="mbr:MONBRDRAFT_15612"/>
<keyword evidence="4 6" id="KW-0547">Nucleotide-binding</keyword>
<dbReference type="GO" id="GO:0005737">
    <property type="term" value="C:cytoplasm"/>
    <property type="evidence" value="ECO:0000318"/>
    <property type="project" value="GO_Central"/>
</dbReference>
<gene>
    <name evidence="8" type="ORF">MONBRDRAFT_15612</name>
</gene>
<dbReference type="RefSeq" id="XP_001744206.1">
    <property type="nucleotide sequence ID" value="XM_001744154.1"/>
</dbReference>
<dbReference type="PANTHER" id="PTHR42714:SF2">
    <property type="entry name" value="TRNA MODIFICATION GTPASE GTPBP3, MITOCHONDRIAL"/>
    <property type="match status" value="1"/>
</dbReference>
<dbReference type="GO" id="GO:0005525">
    <property type="term" value="F:GTP binding"/>
    <property type="evidence" value="ECO:0007669"/>
    <property type="project" value="UniProtKB-KW"/>
</dbReference>
<feature type="domain" description="TrmE-type G" evidence="7">
    <location>
        <begin position="227"/>
        <end position="397"/>
    </location>
</feature>
<sequence length="477" mass="51083">MGRGISGLSGASTVYALSSAPGKAGVAVVRISGPEALAAAGQLLGKRALPIPRQATVARLSDPLTDDLLDQALVLTFPGPRSFTGEDVVELHLHGSRAVVAGVLDALGRLQGLAPAPPGEFTKRAFAHGKLGLTQVEGLADLISAETTSQRQQALRHLEGDAQKLLLGWRQELLHALALLEAYIDFSEDENIEEDAFSSASEKVGHMVEEMRRHVADSRAGQRVRDGVRIVLSGLPNVGKSSLLNYFCRQERAIVTDIPGTTRDLLTVDLELRGFPVIFVDTAGIRFGDQVDRVEQEGVRRAQEAAANADVRICLQDATNPESLCCSTLKQGGVPCACLHGSAINADQSTPPHLLRVVNKCDAKPLSMELSEGVLSVSCLERKNLDQLTTVLGDTVETLCHTASGEVPTVVRHRHQQHLTAALEALEQALVSSALSADCVLMAEEMRYALSELGHLTGHVKLDEMLDIVFSEFCIGK</sequence>
<dbReference type="AlphaFoldDB" id="A9UUI6"/>
<dbReference type="OMA" id="EFHCHGG"/>
<dbReference type="InterPro" id="IPR006073">
    <property type="entry name" value="GTP-bd"/>
</dbReference>
<evidence type="ECO:0000313" key="8">
    <source>
        <dbReference type="EMBL" id="EDQ90909.1"/>
    </source>
</evidence>
<dbReference type="InterPro" id="IPR027417">
    <property type="entry name" value="P-loop_NTPase"/>
</dbReference>
<dbReference type="GeneID" id="5889614"/>
<keyword evidence="5 6" id="KW-0342">GTP-binding</keyword>
<comment type="similarity">
    <text evidence="2 6">Belongs to the TRAFAC class TrmE-Era-EngA-EngB-Septin-like GTPase superfamily. TrmE GTPase family.</text>
</comment>
<dbReference type="CDD" id="cd04164">
    <property type="entry name" value="trmE"/>
    <property type="match status" value="1"/>
</dbReference>
<dbReference type="InterPro" id="IPR004520">
    <property type="entry name" value="GTPase_MnmE"/>
</dbReference>
<dbReference type="PANTHER" id="PTHR42714">
    <property type="entry name" value="TRNA MODIFICATION GTPASE GTPBP3"/>
    <property type="match status" value="1"/>
</dbReference>
<dbReference type="NCBIfam" id="NF003661">
    <property type="entry name" value="PRK05291.1-3"/>
    <property type="match status" value="1"/>
</dbReference>
<accession>A9UUI6</accession>
<dbReference type="NCBIfam" id="TIGR00231">
    <property type="entry name" value="small_GTP"/>
    <property type="match status" value="1"/>
</dbReference>
<reference evidence="8 9" key="1">
    <citation type="journal article" date="2008" name="Nature">
        <title>The genome of the choanoflagellate Monosiga brevicollis and the origin of metazoans.</title>
        <authorList>
            <consortium name="JGI Sequencing"/>
            <person name="King N."/>
            <person name="Westbrook M.J."/>
            <person name="Young S.L."/>
            <person name="Kuo A."/>
            <person name="Abedin M."/>
            <person name="Chapman J."/>
            <person name="Fairclough S."/>
            <person name="Hellsten U."/>
            <person name="Isogai Y."/>
            <person name="Letunic I."/>
            <person name="Marr M."/>
            <person name="Pincus D."/>
            <person name="Putnam N."/>
            <person name="Rokas A."/>
            <person name="Wright K.J."/>
            <person name="Zuzow R."/>
            <person name="Dirks W."/>
            <person name="Good M."/>
            <person name="Goodstein D."/>
            <person name="Lemons D."/>
            <person name="Li W."/>
            <person name="Lyons J.B."/>
            <person name="Morris A."/>
            <person name="Nichols S."/>
            <person name="Richter D.J."/>
            <person name="Salamov A."/>
            <person name="Bork P."/>
            <person name="Lim W.A."/>
            <person name="Manning G."/>
            <person name="Miller W.T."/>
            <person name="McGinnis W."/>
            <person name="Shapiro H."/>
            <person name="Tjian R."/>
            <person name="Grigoriev I.V."/>
            <person name="Rokhsar D."/>
        </authorList>
    </citation>
    <scope>NUCLEOTIDE SEQUENCE [LARGE SCALE GENOMIC DNA]</scope>
    <source>
        <strain evidence="9">MX1 / ATCC 50154</strain>
    </source>
</reference>
<name>A9UUI6_MONBE</name>
<dbReference type="EMBL" id="CH991546">
    <property type="protein sequence ID" value="EDQ90909.1"/>
    <property type="molecule type" value="Genomic_DNA"/>
</dbReference>
<evidence type="ECO:0000256" key="5">
    <source>
        <dbReference type="ARBA" id="ARBA00023134"/>
    </source>
</evidence>
<dbReference type="STRING" id="81824.A9UUI6"/>
<evidence type="ECO:0000256" key="6">
    <source>
        <dbReference type="RuleBase" id="RU003313"/>
    </source>
</evidence>
<evidence type="ECO:0000313" key="9">
    <source>
        <dbReference type="Proteomes" id="UP000001357"/>
    </source>
</evidence>
<dbReference type="NCBIfam" id="TIGR00450">
    <property type="entry name" value="mnmE_trmE_thdF"/>
    <property type="match status" value="1"/>
</dbReference>
<dbReference type="InterPro" id="IPR025867">
    <property type="entry name" value="MnmE_helical"/>
</dbReference>
<comment type="subcellular location">
    <subcellularLocation>
        <location evidence="1">Mitochondrion</location>
    </subcellularLocation>
</comment>
<dbReference type="FunCoup" id="A9UUI6">
    <property type="interactions" value="807"/>
</dbReference>
<dbReference type="SUPFAM" id="SSF116878">
    <property type="entry name" value="TrmE connector domain"/>
    <property type="match status" value="1"/>
</dbReference>
<dbReference type="PROSITE" id="PS51709">
    <property type="entry name" value="G_TRME"/>
    <property type="match status" value="1"/>
</dbReference>
<dbReference type="InterPro" id="IPR018948">
    <property type="entry name" value="GTP-bd_TrmE_N"/>
</dbReference>
<dbReference type="Pfam" id="PF01926">
    <property type="entry name" value="MMR_HSR1"/>
    <property type="match status" value="1"/>
</dbReference>
<dbReference type="CDD" id="cd14858">
    <property type="entry name" value="TrmE_N"/>
    <property type="match status" value="1"/>
</dbReference>
<dbReference type="Pfam" id="PF10396">
    <property type="entry name" value="TrmE_N"/>
    <property type="match status" value="1"/>
</dbReference>
<dbReference type="InterPro" id="IPR005225">
    <property type="entry name" value="Small_GTP-bd"/>
</dbReference>
<protein>
    <recommendedName>
        <fullName evidence="7">TrmE-type G domain-containing protein</fullName>
    </recommendedName>
</protein>
<dbReference type="GO" id="GO:0002098">
    <property type="term" value="P:tRNA wobble uridine modification"/>
    <property type="evidence" value="ECO:0000318"/>
    <property type="project" value="GO_Central"/>
</dbReference>
<dbReference type="InterPro" id="IPR027266">
    <property type="entry name" value="TrmE/GcvT-like"/>
</dbReference>
<dbReference type="GO" id="GO:0030488">
    <property type="term" value="P:tRNA methylation"/>
    <property type="evidence" value="ECO:0000318"/>
    <property type="project" value="GO_Central"/>
</dbReference>
<dbReference type="Gene3D" id="3.30.1360.120">
    <property type="entry name" value="Probable tRNA modification gtpase trme, domain 1"/>
    <property type="match status" value="1"/>
</dbReference>
<evidence type="ECO:0000259" key="7">
    <source>
        <dbReference type="PROSITE" id="PS51709"/>
    </source>
</evidence>
<dbReference type="Proteomes" id="UP000001357">
    <property type="component" value="Unassembled WGS sequence"/>
</dbReference>
<dbReference type="Pfam" id="PF12631">
    <property type="entry name" value="MnmE_helical"/>
    <property type="match status" value="1"/>
</dbReference>
<dbReference type="Gene3D" id="1.20.120.430">
    <property type="entry name" value="tRNA modification GTPase MnmE domain 2"/>
    <property type="match status" value="1"/>
</dbReference>
<organism evidence="8 9">
    <name type="scientific">Monosiga brevicollis</name>
    <name type="common">Choanoflagellate</name>
    <dbReference type="NCBI Taxonomy" id="81824"/>
    <lineage>
        <taxon>Eukaryota</taxon>
        <taxon>Choanoflagellata</taxon>
        <taxon>Craspedida</taxon>
        <taxon>Salpingoecidae</taxon>
        <taxon>Monosiga</taxon>
    </lineage>
</organism>
<dbReference type="GO" id="GO:0003924">
    <property type="term" value="F:GTPase activity"/>
    <property type="evidence" value="ECO:0007669"/>
    <property type="project" value="InterPro"/>
</dbReference>
<dbReference type="HAMAP" id="MF_00379">
    <property type="entry name" value="GTPase_MnmE"/>
    <property type="match status" value="1"/>
</dbReference>
<keyword evidence="9" id="KW-1185">Reference proteome</keyword>
<proteinExistence type="inferred from homology"/>
<dbReference type="FunFam" id="3.30.1360.120:FF:000007">
    <property type="entry name" value="tRNA modification GTPase GTPBP3, mitochondrial"/>
    <property type="match status" value="1"/>
</dbReference>
<dbReference type="SUPFAM" id="SSF52540">
    <property type="entry name" value="P-loop containing nucleoside triphosphate hydrolases"/>
    <property type="match status" value="1"/>
</dbReference>
<dbReference type="InterPro" id="IPR027368">
    <property type="entry name" value="MnmE_dom2"/>
</dbReference>
<dbReference type="eggNOG" id="KOG1191">
    <property type="taxonomic scope" value="Eukaryota"/>
</dbReference>
<dbReference type="Gene3D" id="3.40.50.300">
    <property type="entry name" value="P-loop containing nucleotide triphosphate hydrolases"/>
    <property type="match status" value="1"/>
</dbReference>
<dbReference type="InterPro" id="IPR031168">
    <property type="entry name" value="G_TrmE"/>
</dbReference>
<evidence type="ECO:0000256" key="1">
    <source>
        <dbReference type="ARBA" id="ARBA00004173"/>
    </source>
</evidence>
<keyword evidence="3 6" id="KW-0819">tRNA processing</keyword>
<dbReference type="GO" id="GO:0005739">
    <property type="term" value="C:mitochondrion"/>
    <property type="evidence" value="ECO:0000318"/>
    <property type="project" value="GO_Central"/>
</dbReference>
<dbReference type="InParanoid" id="A9UUI6"/>
<evidence type="ECO:0000256" key="3">
    <source>
        <dbReference type="ARBA" id="ARBA00022694"/>
    </source>
</evidence>
<evidence type="ECO:0000256" key="2">
    <source>
        <dbReference type="ARBA" id="ARBA00011043"/>
    </source>
</evidence>